<evidence type="ECO:0000313" key="1">
    <source>
        <dbReference type="EMBL" id="KEG01511.1"/>
    </source>
</evidence>
<dbReference type="RefSeq" id="XP_008625478.2">
    <property type="nucleotide sequence ID" value="XM_008627256.2"/>
</dbReference>
<protein>
    <submittedName>
        <fullName evidence="1">Uncharacterized protein</fullName>
    </submittedName>
</protein>
<name>A0A081ICV3_PLAVN</name>
<accession>A0A081ICV3</accession>
<dbReference type="EMBL" id="KL446951">
    <property type="protein sequence ID" value="KEG01511.1"/>
    <property type="molecule type" value="Genomic_DNA"/>
</dbReference>
<dbReference type="OrthoDB" id="434697at2759"/>
<proteinExistence type="predicted"/>
<reference evidence="1 2" key="1">
    <citation type="submission" date="2013-02" db="EMBL/GenBank/DDBJ databases">
        <title>The Genome Sequence of Plasmodium vinckei vinckei.</title>
        <authorList>
            <consortium name="The Broad Institute Genome Sequencing Platform"/>
            <consortium name="The Broad Institute Genome Sequencing Center for Infectious Disease"/>
            <person name="Neafsey D."/>
            <person name="Cheeseman I."/>
            <person name="Volkman S."/>
            <person name="Adams J."/>
            <person name="Walker B."/>
            <person name="Young S.K."/>
            <person name="Zeng Q."/>
            <person name="Gargeya S."/>
            <person name="Fitzgerald M."/>
            <person name="Haas B."/>
            <person name="Abouelleil A."/>
            <person name="Alvarado L."/>
            <person name="Arachchi H.M."/>
            <person name="Berlin A.M."/>
            <person name="Chapman S.B."/>
            <person name="Dewar J."/>
            <person name="Goldberg J."/>
            <person name="Griggs A."/>
            <person name="Gujja S."/>
            <person name="Hansen M."/>
            <person name="Howarth C."/>
            <person name="Imamovic A."/>
            <person name="Larimer J."/>
            <person name="McCowan C."/>
            <person name="Murphy C."/>
            <person name="Neiman D."/>
            <person name="Pearson M."/>
            <person name="Priest M."/>
            <person name="Roberts A."/>
            <person name="Saif S."/>
            <person name="Shea T."/>
            <person name="Sisk P."/>
            <person name="Sykes S."/>
            <person name="Wortman J."/>
            <person name="Nusbaum C."/>
            <person name="Birren B."/>
        </authorList>
    </citation>
    <scope>NUCLEOTIDE SEQUENCE [LARGE SCALE GENOMIC DNA]</scope>
    <source>
        <strain evidence="2">vinckei</strain>
    </source>
</reference>
<dbReference type="KEGG" id="pvv:PVVCY_0601130"/>
<gene>
    <name evidence="1" type="ORF">YYE_03607</name>
</gene>
<dbReference type="Proteomes" id="UP000030681">
    <property type="component" value="Unassembled WGS sequence"/>
</dbReference>
<dbReference type="AlphaFoldDB" id="A0A081ICV3"/>
<organism evidence="1 2">
    <name type="scientific">Plasmodium vinckei vinckei</name>
    <dbReference type="NCBI Taxonomy" id="54757"/>
    <lineage>
        <taxon>Eukaryota</taxon>
        <taxon>Sar</taxon>
        <taxon>Alveolata</taxon>
        <taxon>Apicomplexa</taxon>
        <taxon>Aconoidasida</taxon>
        <taxon>Haemosporida</taxon>
        <taxon>Plasmodiidae</taxon>
        <taxon>Plasmodium</taxon>
        <taxon>Plasmodium (Vinckeia)</taxon>
    </lineage>
</organism>
<evidence type="ECO:0000313" key="2">
    <source>
        <dbReference type="Proteomes" id="UP000030681"/>
    </source>
</evidence>
<dbReference type="GeneID" id="19961813"/>
<sequence length="583" mass="68754">MSFFTKNVGNFIKIRKSQFGKLKSFGSYNKKNYIYNQYDNLLNIGNKKPDEIINLLDQLCKEKRCDSELIKCITDHIYDFSDDFFCPQLIKVLENYVKLKYSDETLLGIVCNRIEDLVSLKSCIRIKKMINIYKQLNFHHPIVKIPLLSQLNDNINEYKNELVSIVKNISYLYIDNYTTNNILNKLIVNSEYYQKDLFTVFEGVSRLNVCDNSNTFLDIVNKKIKYLEDNNICCNLKDFIKFFSAYKRLNIKESTYLHSQFEKKINNIKLISPNNISYILLAMLSSKFNHHKLSELVIINIENYVGNFNNKIVNNQYGQENIHFFSSENNETTDSNNSKSNSIYNKIIDYKNNFNMNNKTDDFSNLENNIRKSCNQYILNYLPFHILLLTLLDHDNSSNVLTYLIDICISECIDLYDVSSLIKILYSYTLLSINKKKNKEYKNNVVKIFSTLENVYKSASTNDMKILYNCFLYNKDIIEKEEKLKDIFSDLLNYEVLTLLPSSYSDLNFQDLEIVKYGSSSYLKNKKNNNIFFYLNKNDFYSTNDYIYDNLIVSVKFKIDLLKKKFGQNELNIIYENQPLKCF</sequence>